<dbReference type="EMBL" id="CP095328">
    <property type="protein sequence ID" value="XAG40607.1"/>
    <property type="molecule type" value="Genomic_DNA"/>
</dbReference>
<dbReference type="InterPro" id="IPR001539">
    <property type="entry name" value="Peptidase_U32"/>
</dbReference>
<name>A0AAU6T6F1_9GAMM</name>
<dbReference type="PROSITE" id="PS01276">
    <property type="entry name" value="PEPTIDASE_U32"/>
    <property type="match status" value="1"/>
</dbReference>
<proteinExistence type="predicted"/>
<protein>
    <submittedName>
        <fullName evidence="2">U32 family peptidase</fullName>
    </submittedName>
</protein>
<dbReference type="PANTHER" id="PTHR30217">
    <property type="entry name" value="PEPTIDASE U32 FAMILY"/>
    <property type="match status" value="1"/>
</dbReference>
<sequence length="623" mass="69317">MHQNKHSLSHNNRLELLAPAKNLAYGIEAINHGADAVYMGGPAFGARSAAGNSIEDIEALARHAHRFGAQVFVAFNTLLHDSELEQARRLAHQIYEAGADALIVQDMGLLALDLPPIALHASTQTDNRTPEKVKFLQDVGFSQVVLARELSLAQIREISAATNVQLEFFIHGALCVSYSGQCNISHARTGRSANRGECAQLCRLPCSLQKPDGEVLVADSHLLSLKDMDQTDNLEALIEAGIRSFKIEGRLKGLDYVKNVTAWYRQKLDAILERRSDLVASSAGRCSYSFTPDPKKSFNRGSTDYFLHGRQQGIDSTRSPKYVGEPLGRVTRVTRDGIEIDGKPVTLNNGDGLGFFKPNNELVGMRLNKVEEKAQSKLLLLSERMPGLKVGTEIYRNHDQAFSKMLEKASADRRIRVDMQLSECDEGIRLELTDEQGISAAVTLPCDKQLADNPERALQQARDQLGKLGNTLFVARKIELVFTHPLFVAASQLNALRRDGIAALEAARLASYQRPERRIALRDVNYPQHRLSYLGNVLNSAAEQFFREHGVERIAPAYEANKEEGEVVLMITKHCIRYSQNLCPNEVPGLKAEPLALKMGKDTFRLRFDCRRCEMHVMGSLKR</sequence>
<reference evidence="2" key="1">
    <citation type="submission" date="2022-03" db="EMBL/GenBank/DDBJ databases">
        <title>Sea Food Isolates.</title>
        <authorList>
            <person name="Li C."/>
        </authorList>
    </citation>
    <scope>NUCLEOTIDE SEQUENCE</scope>
    <source>
        <strain evidence="2">19NY04SH05-1</strain>
    </source>
</reference>
<evidence type="ECO:0000313" key="2">
    <source>
        <dbReference type="EMBL" id="XAG40607.1"/>
    </source>
</evidence>
<feature type="domain" description="Peptidase U32 collagenase" evidence="1">
    <location>
        <begin position="394"/>
        <end position="509"/>
    </location>
</feature>
<dbReference type="Pfam" id="PF12392">
    <property type="entry name" value="DUF3656"/>
    <property type="match status" value="1"/>
</dbReference>
<accession>A0AAU6T6F1</accession>
<dbReference type="PANTHER" id="PTHR30217:SF10">
    <property type="entry name" value="23S RRNA 5-HYDROXYCYTIDINE C2501 SYNTHASE"/>
    <property type="match status" value="1"/>
</dbReference>
<gene>
    <name evidence="2" type="ORF">MRK42_16650</name>
</gene>
<evidence type="ECO:0000259" key="1">
    <source>
        <dbReference type="Pfam" id="PF12392"/>
    </source>
</evidence>
<dbReference type="InterPro" id="IPR020988">
    <property type="entry name" value="Pept_U32_collagenase"/>
</dbReference>
<organism evidence="2">
    <name type="scientific">Aeromonas sp. 19NY04SH05-1</name>
    <dbReference type="NCBI Taxonomy" id="2920537"/>
    <lineage>
        <taxon>Bacteria</taxon>
        <taxon>Pseudomonadati</taxon>
        <taxon>Pseudomonadota</taxon>
        <taxon>Gammaproteobacteria</taxon>
        <taxon>Aeromonadales</taxon>
        <taxon>Aeromonadaceae</taxon>
        <taxon>Aeromonas</taxon>
    </lineage>
</organism>
<dbReference type="InterPro" id="IPR051454">
    <property type="entry name" value="RNA/ubiquinone_mod_enzymes"/>
</dbReference>
<dbReference type="AlphaFoldDB" id="A0AAU6T6F1"/>
<dbReference type="RefSeq" id="WP_338611117.1">
    <property type="nucleotide sequence ID" value="NZ_CP095328.1"/>
</dbReference>
<dbReference type="Pfam" id="PF01136">
    <property type="entry name" value="Peptidase_U32"/>
    <property type="match status" value="1"/>
</dbReference>